<proteinExistence type="predicted"/>
<dbReference type="EMBL" id="CAUYUJ010010464">
    <property type="protein sequence ID" value="CAK0829466.1"/>
    <property type="molecule type" value="Genomic_DNA"/>
</dbReference>
<sequence length="167" mass="17762">VVILSMRWISGVPQLGPGRASPHCLRAVGMDKSPPRLSDVGRAQLRGGLHLFRVRRLASAQRQHPGLGLAGAAAAARAARAPRRRRARRGRASRRRRLSIIEALATGPRAGTGRDLAVVWNVGAAGRASATGVSFCLWQLLRWLPPAAGLVLRFPGPAVSRPTAPSD</sequence>
<name>A0ABN9SBV6_9DINO</name>
<reference evidence="1" key="1">
    <citation type="submission" date="2023-10" db="EMBL/GenBank/DDBJ databases">
        <authorList>
            <person name="Chen Y."/>
            <person name="Shah S."/>
            <person name="Dougan E. K."/>
            <person name="Thang M."/>
            <person name="Chan C."/>
        </authorList>
    </citation>
    <scope>NUCLEOTIDE SEQUENCE [LARGE SCALE GENOMIC DNA]</scope>
</reference>
<dbReference type="Proteomes" id="UP001189429">
    <property type="component" value="Unassembled WGS sequence"/>
</dbReference>
<evidence type="ECO:0000313" key="1">
    <source>
        <dbReference type="EMBL" id="CAK0829466.1"/>
    </source>
</evidence>
<accession>A0ABN9SBV6</accession>
<evidence type="ECO:0000313" key="2">
    <source>
        <dbReference type="Proteomes" id="UP001189429"/>
    </source>
</evidence>
<feature type="non-terminal residue" evidence="1">
    <location>
        <position position="1"/>
    </location>
</feature>
<keyword evidence="2" id="KW-1185">Reference proteome</keyword>
<gene>
    <name evidence="1" type="ORF">PCOR1329_LOCUS28397</name>
</gene>
<organism evidence="1 2">
    <name type="scientific">Prorocentrum cordatum</name>
    <dbReference type="NCBI Taxonomy" id="2364126"/>
    <lineage>
        <taxon>Eukaryota</taxon>
        <taxon>Sar</taxon>
        <taxon>Alveolata</taxon>
        <taxon>Dinophyceae</taxon>
        <taxon>Prorocentrales</taxon>
        <taxon>Prorocentraceae</taxon>
        <taxon>Prorocentrum</taxon>
    </lineage>
</organism>
<protein>
    <submittedName>
        <fullName evidence="1">Uncharacterized protein</fullName>
    </submittedName>
</protein>
<comment type="caution">
    <text evidence="1">The sequence shown here is derived from an EMBL/GenBank/DDBJ whole genome shotgun (WGS) entry which is preliminary data.</text>
</comment>